<dbReference type="Proteomes" id="UP001162162">
    <property type="component" value="Unassembled WGS sequence"/>
</dbReference>
<accession>A0AAV8YQR2</accession>
<reference evidence="1" key="1">
    <citation type="journal article" date="2023" name="Insect Mol. Biol.">
        <title>Genome sequencing provides insights into the evolution of gene families encoding plant cell wall-degrading enzymes in longhorned beetles.</title>
        <authorList>
            <person name="Shin N.R."/>
            <person name="Okamura Y."/>
            <person name="Kirsch R."/>
            <person name="Pauchet Y."/>
        </authorList>
    </citation>
    <scope>NUCLEOTIDE SEQUENCE</scope>
    <source>
        <strain evidence="1">AMC_N1</strain>
    </source>
</reference>
<comment type="caution">
    <text evidence="1">The sequence shown here is derived from an EMBL/GenBank/DDBJ whole genome shotgun (WGS) entry which is preliminary data.</text>
</comment>
<gene>
    <name evidence="1" type="ORF">NQ318_004357</name>
</gene>
<evidence type="ECO:0000313" key="2">
    <source>
        <dbReference type="Proteomes" id="UP001162162"/>
    </source>
</evidence>
<dbReference type="AlphaFoldDB" id="A0AAV8YQR2"/>
<organism evidence="1 2">
    <name type="scientific">Aromia moschata</name>
    <dbReference type="NCBI Taxonomy" id="1265417"/>
    <lineage>
        <taxon>Eukaryota</taxon>
        <taxon>Metazoa</taxon>
        <taxon>Ecdysozoa</taxon>
        <taxon>Arthropoda</taxon>
        <taxon>Hexapoda</taxon>
        <taxon>Insecta</taxon>
        <taxon>Pterygota</taxon>
        <taxon>Neoptera</taxon>
        <taxon>Endopterygota</taxon>
        <taxon>Coleoptera</taxon>
        <taxon>Polyphaga</taxon>
        <taxon>Cucujiformia</taxon>
        <taxon>Chrysomeloidea</taxon>
        <taxon>Cerambycidae</taxon>
        <taxon>Cerambycinae</taxon>
        <taxon>Callichromatini</taxon>
        <taxon>Aromia</taxon>
    </lineage>
</organism>
<protein>
    <submittedName>
        <fullName evidence="1">Uncharacterized protein</fullName>
    </submittedName>
</protein>
<dbReference type="EMBL" id="JAPWTK010000051">
    <property type="protein sequence ID" value="KAJ8954052.1"/>
    <property type="molecule type" value="Genomic_DNA"/>
</dbReference>
<evidence type="ECO:0000313" key="1">
    <source>
        <dbReference type="EMBL" id="KAJ8954052.1"/>
    </source>
</evidence>
<sequence length="110" mass="11638">MVDDTGLSAILCVSNAQNTMLSTKYNARSSLNINGILQLILNPIQKLVSDLLSLVCSLVGPVTSLIDGLRMSVIENLIPLVQLLSTVLVPLSAPLLLVESILNGTDILLA</sequence>
<name>A0AAV8YQR2_9CUCU</name>
<proteinExistence type="predicted"/>
<keyword evidence="2" id="KW-1185">Reference proteome</keyword>